<reference evidence="1" key="1">
    <citation type="submission" date="2017-04" db="EMBL/GenBank/DDBJ databases">
        <title>Genome deletions in a multicellular cyanobacterial endosymbiont for morphological adaptation in marine diatoms.</title>
        <authorList>
            <person name="Wang Y."/>
            <person name="Gao H."/>
            <person name="Li R."/>
            <person name="Xu X."/>
        </authorList>
    </citation>
    <scope>NUCLEOTIDE SEQUENCE</scope>
    <source>
        <strain evidence="1">FACHB 800</strain>
    </source>
</reference>
<dbReference type="NCBIfam" id="TIGR02595">
    <property type="entry name" value="PEP_CTERM"/>
    <property type="match status" value="1"/>
</dbReference>
<name>A0A975T6X8_9NOST</name>
<evidence type="ECO:0000313" key="2">
    <source>
        <dbReference type="Proteomes" id="UP000683511"/>
    </source>
</evidence>
<sequence length="253" mass="27507">MSAGHALAASVTATLTADNHYGLFYGNNDGSVLNFVGRNELGRFGSQGTYNWSNAETWNFNLKSTDYLYVVVWDDQSVDESWIGQFQFDNGKNLLSKAPDWDYIISKNSNPITRNEPIRDAGYLSTQSGERFEGNVPGLAELAGEIQGGFSTDRKSWGKDANKVDLTKNNPWGQIPGINSTAEFLNVTTADSKARGTSANKNYTIFRTRSTVGELVGLPPEPKSVPEPTSILGILGVAAIGSGSLRQMRNKQA</sequence>
<gene>
    <name evidence="1" type="ORF">B6N60_02051</name>
</gene>
<dbReference type="InterPro" id="IPR013424">
    <property type="entry name" value="Ice-binding_C"/>
</dbReference>
<evidence type="ECO:0008006" key="3">
    <source>
        <dbReference type="Google" id="ProtNLM"/>
    </source>
</evidence>
<dbReference type="Proteomes" id="UP000683511">
    <property type="component" value="Chromosome"/>
</dbReference>
<keyword evidence="2" id="KW-1185">Reference proteome</keyword>
<dbReference type="KEGG" id="rsin:B6N60_02051"/>
<proteinExistence type="predicted"/>
<protein>
    <recommendedName>
        <fullName evidence="3">PEP-CTERM protein-sorting domain-containing protein</fullName>
    </recommendedName>
</protein>
<dbReference type="AlphaFoldDB" id="A0A975T6X8"/>
<evidence type="ECO:0000313" key="1">
    <source>
        <dbReference type="EMBL" id="QXE23361.1"/>
    </source>
</evidence>
<organism evidence="1 2">
    <name type="scientific">Richelia sinica FACHB-800</name>
    <dbReference type="NCBI Taxonomy" id="1357546"/>
    <lineage>
        <taxon>Bacteria</taxon>
        <taxon>Bacillati</taxon>
        <taxon>Cyanobacteriota</taxon>
        <taxon>Cyanophyceae</taxon>
        <taxon>Nostocales</taxon>
        <taxon>Nostocaceae</taxon>
        <taxon>Richelia</taxon>
    </lineage>
</organism>
<dbReference type="EMBL" id="CP021056">
    <property type="protein sequence ID" value="QXE23361.1"/>
    <property type="molecule type" value="Genomic_DNA"/>
</dbReference>
<accession>A0A975T6X8</accession>